<dbReference type="EMBL" id="CAJNOK010048286">
    <property type="protein sequence ID" value="CAF1591409.1"/>
    <property type="molecule type" value="Genomic_DNA"/>
</dbReference>
<reference evidence="3" key="1">
    <citation type="submission" date="2021-02" db="EMBL/GenBank/DDBJ databases">
        <authorList>
            <person name="Nowell W R."/>
        </authorList>
    </citation>
    <scope>NUCLEOTIDE SEQUENCE</scope>
</reference>
<dbReference type="InterPro" id="IPR036322">
    <property type="entry name" value="WD40_repeat_dom_sf"/>
</dbReference>
<evidence type="ECO:0000313" key="2">
    <source>
        <dbReference type="EMBL" id="CAF1591409.1"/>
    </source>
</evidence>
<dbReference type="Proteomes" id="UP000677228">
    <property type="component" value="Unassembled WGS sequence"/>
</dbReference>
<proteinExistence type="predicted"/>
<keyword evidence="1" id="KW-0853">WD repeat</keyword>
<dbReference type="Proteomes" id="UP000682733">
    <property type="component" value="Unassembled WGS sequence"/>
</dbReference>
<sequence length="380" mass="43218">AAITAIVAQGDKENIIVAFYDLHIGRRKRLFEIRNSITSIVSIAFSHDAKYFATLECLNREYTLSLWLWQKSKLIASIKLGAAEGITLLAQILFHPSDNDVISIIGRKYCRLIRQIDGSLRIQPSSSKLENYDFICHAWYDSNRILAGTRNGHVCVLFNGDVQTDIDVVEGRERPVPTQRLSITTPSSLKSNRSQQQQEKIDIRTTFEEVTSLSIITKGFFCIVGGKRLYLYSKISDSWDFAKNREYCIHEEVAIKSTSSTLLSFTEKQHQPTIQKMKKIAISSNEEHILVVTDKQQLYAVTDILIDQIDSKEPTVLQLAFVSYHQSVIRGLDVAVQKPFLVSCGDDHSLRLWNYETNSIEQMRTYNEPIYSVALHPSGH</sequence>
<dbReference type="Pfam" id="PF00400">
    <property type="entry name" value="WD40"/>
    <property type="match status" value="1"/>
</dbReference>
<dbReference type="InterPro" id="IPR052993">
    <property type="entry name" value="CFA-57"/>
</dbReference>
<dbReference type="SUPFAM" id="SSF50978">
    <property type="entry name" value="WD40 repeat-like"/>
    <property type="match status" value="1"/>
</dbReference>
<feature type="repeat" description="WD" evidence="1">
    <location>
        <begin position="322"/>
        <end position="363"/>
    </location>
</feature>
<evidence type="ECO:0000313" key="3">
    <source>
        <dbReference type="EMBL" id="CAF4395570.1"/>
    </source>
</evidence>
<evidence type="ECO:0008006" key="5">
    <source>
        <dbReference type="Google" id="ProtNLM"/>
    </source>
</evidence>
<dbReference type="InterPro" id="IPR001680">
    <property type="entry name" value="WD40_rpt"/>
</dbReference>
<dbReference type="EMBL" id="CAJOBA010071726">
    <property type="protein sequence ID" value="CAF4395570.1"/>
    <property type="molecule type" value="Genomic_DNA"/>
</dbReference>
<feature type="non-terminal residue" evidence="3">
    <location>
        <position position="1"/>
    </location>
</feature>
<evidence type="ECO:0000313" key="4">
    <source>
        <dbReference type="Proteomes" id="UP000682733"/>
    </source>
</evidence>
<protein>
    <recommendedName>
        <fullName evidence="5">WD_REPEATS_REGION domain-containing protein</fullName>
    </recommendedName>
</protein>
<evidence type="ECO:0000256" key="1">
    <source>
        <dbReference type="PROSITE-ProRule" id="PRU00221"/>
    </source>
</evidence>
<comment type="caution">
    <text evidence="3">The sequence shown here is derived from an EMBL/GenBank/DDBJ whole genome shotgun (WGS) entry which is preliminary data.</text>
</comment>
<feature type="non-terminal residue" evidence="3">
    <location>
        <position position="380"/>
    </location>
</feature>
<dbReference type="Gene3D" id="2.130.10.10">
    <property type="entry name" value="YVTN repeat-like/Quinoprotein amine dehydrogenase"/>
    <property type="match status" value="2"/>
</dbReference>
<dbReference type="AlphaFoldDB" id="A0A8S2VII2"/>
<dbReference type="PANTHER" id="PTHR32215">
    <property type="entry name" value="CILIA- AND FLAGELLA-ASSOCIATED PROTEIN 57"/>
    <property type="match status" value="1"/>
</dbReference>
<gene>
    <name evidence="2" type="ORF">OVA965_LOCUS41571</name>
    <name evidence="3" type="ORF">TMI583_LOCUS43252</name>
</gene>
<accession>A0A8S2VII2</accession>
<dbReference type="PROSITE" id="PS50082">
    <property type="entry name" value="WD_REPEATS_2"/>
    <property type="match status" value="1"/>
</dbReference>
<dbReference type="PANTHER" id="PTHR32215:SF0">
    <property type="entry name" value="CILIA- AND FLAGELLA-ASSOCIATED PROTEIN 57"/>
    <property type="match status" value="1"/>
</dbReference>
<dbReference type="InterPro" id="IPR015943">
    <property type="entry name" value="WD40/YVTN_repeat-like_dom_sf"/>
</dbReference>
<name>A0A8S2VII2_9BILA</name>
<organism evidence="3 4">
    <name type="scientific">Didymodactylos carnosus</name>
    <dbReference type="NCBI Taxonomy" id="1234261"/>
    <lineage>
        <taxon>Eukaryota</taxon>
        <taxon>Metazoa</taxon>
        <taxon>Spiralia</taxon>
        <taxon>Gnathifera</taxon>
        <taxon>Rotifera</taxon>
        <taxon>Eurotatoria</taxon>
        <taxon>Bdelloidea</taxon>
        <taxon>Philodinida</taxon>
        <taxon>Philodinidae</taxon>
        <taxon>Didymodactylos</taxon>
    </lineage>
</organism>